<dbReference type="InterPro" id="IPR036188">
    <property type="entry name" value="FAD/NAD-bd_sf"/>
</dbReference>
<dbReference type="InterPro" id="IPR033856">
    <property type="entry name" value="Trp_halogen"/>
</dbReference>
<feature type="active site" evidence="2">
    <location>
        <position position="82"/>
    </location>
</feature>
<dbReference type="InterPro" id="IPR006905">
    <property type="entry name" value="Flavin_halogenase"/>
</dbReference>
<organism evidence="4">
    <name type="scientific">Streptomyces sp. 551F</name>
    <dbReference type="NCBI Taxonomy" id="1517246"/>
    <lineage>
        <taxon>Bacteria</taxon>
        <taxon>Bacillati</taxon>
        <taxon>Actinomycetota</taxon>
        <taxon>Actinomycetes</taxon>
        <taxon>Kitasatosporales</taxon>
        <taxon>Streptomycetaceae</taxon>
        <taxon>Streptomyces</taxon>
    </lineage>
</organism>
<evidence type="ECO:0000256" key="3">
    <source>
        <dbReference type="PIRSR" id="PIRSR011396-2"/>
    </source>
</evidence>
<keyword evidence="3" id="KW-0274">FAD</keyword>
<dbReference type="GO" id="GO:0004497">
    <property type="term" value="F:monooxygenase activity"/>
    <property type="evidence" value="ECO:0007669"/>
    <property type="project" value="InterPro"/>
</dbReference>
<accession>A0A141R7F4</accession>
<feature type="binding site" evidence="3">
    <location>
        <position position="82"/>
    </location>
    <ligand>
        <name>7-chloro-L-tryptophan</name>
        <dbReference type="ChEBI" id="CHEBI:58713"/>
    </ligand>
</feature>
<keyword evidence="3" id="KW-0547">Nucleotide-binding</keyword>
<proteinExistence type="inferred from homology"/>
<reference evidence="4" key="1">
    <citation type="journal article" date="2016" name="BMC Microbiol.">
        <title>Bioprospecting potential of halogenases from Arctic marine actinomycetes.</title>
        <authorList>
            <person name="Liao L."/>
            <person name="Chen R."/>
            <person name="Jiang M."/>
            <person name="Tian X."/>
            <person name="Liu H."/>
            <person name="Yu Y."/>
            <person name="Fan C."/>
            <person name="Chen B."/>
        </authorList>
    </citation>
    <scope>NUCLEOTIDE SEQUENCE</scope>
    <source>
        <strain evidence="4">551F</strain>
    </source>
</reference>
<dbReference type="Pfam" id="PF04820">
    <property type="entry name" value="Trp_halogenase"/>
    <property type="match status" value="1"/>
</dbReference>
<protein>
    <submittedName>
        <fullName evidence="4">Halogenase</fullName>
    </submittedName>
</protein>
<evidence type="ECO:0000256" key="2">
    <source>
        <dbReference type="PIRSR" id="PIRSR011396-1"/>
    </source>
</evidence>
<evidence type="ECO:0000256" key="1">
    <source>
        <dbReference type="ARBA" id="ARBA00038396"/>
    </source>
</evidence>
<dbReference type="SUPFAM" id="SSF51905">
    <property type="entry name" value="FAD/NAD(P)-binding domain"/>
    <property type="match status" value="1"/>
</dbReference>
<feature type="binding site" evidence="3">
    <location>
        <position position="352"/>
    </location>
    <ligand>
        <name>FAD</name>
        <dbReference type="ChEBI" id="CHEBI:57692"/>
    </ligand>
</feature>
<dbReference type="SMR" id="A0A141R7F4"/>
<dbReference type="AlphaFoldDB" id="A0A141R7F4"/>
<dbReference type="GO" id="GO:0000166">
    <property type="term" value="F:nucleotide binding"/>
    <property type="evidence" value="ECO:0007669"/>
    <property type="project" value="UniProtKB-KW"/>
</dbReference>
<feature type="binding site" evidence="3">
    <location>
        <position position="361"/>
    </location>
    <ligand>
        <name>L-tryptophan</name>
        <dbReference type="ChEBI" id="CHEBI:57912"/>
    </ligand>
</feature>
<comment type="similarity">
    <text evidence="1">Belongs to the flavin-dependent halogenase family. Bacterial tryptophan halogenase subfamily.</text>
</comment>
<keyword evidence="3" id="KW-0285">Flavoprotein</keyword>
<dbReference type="InterPro" id="IPR050816">
    <property type="entry name" value="Flavin-dep_Halogenase_NPB"/>
</dbReference>
<dbReference type="PANTHER" id="PTHR43747:SF4">
    <property type="entry name" value="FLAVIN-DEPENDENT TRYPTOPHAN HALOGENASE"/>
    <property type="match status" value="1"/>
</dbReference>
<dbReference type="PANTHER" id="PTHR43747">
    <property type="entry name" value="FAD-BINDING PROTEIN"/>
    <property type="match status" value="1"/>
</dbReference>
<evidence type="ECO:0000313" key="4">
    <source>
        <dbReference type="EMBL" id="AMF16709.1"/>
    </source>
</evidence>
<dbReference type="PIRSF" id="PIRSF011396">
    <property type="entry name" value="Trp_halogenase"/>
    <property type="match status" value="1"/>
</dbReference>
<dbReference type="Gene3D" id="3.50.50.60">
    <property type="entry name" value="FAD/NAD(P)-binding domain"/>
    <property type="match status" value="1"/>
</dbReference>
<feature type="binding site" evidence="3">
    <location>
        <begin position="16"/>
        <end position="19"/>
    </location>
    <ligand>
        <name>FAD</name>
        <dbReference type="ChEBI" id="CHEBI:57692"/>
    </ligand>
</feature>
<dbReference type="EMBL" id="KP998456">
    <property type="protein sequence ID" value="AMF16709.1"/>
    <property type="molecule type" value="Genomic_DNA"/>
</dbReference>
<name>A0A141R7F4_9ACTN</name>
<sequence length="534" mass="60520">MSAEESRIRKVVILGGGTAGWMTASYLGKALQDTVEITVLEAPTIPRIGVGEATVPNLQRSFFDYLGIPEEEWMRECNASFKMAVRFINWRTEGRGEPNPRTLPGDGPDHFYHPFGLLPDHDQTPLSHYWFQRKHQGETTEPFDYACFREPPLMDAMKAPRHTDGTAATRYAWHFDAHLVADFLRRFATEKQGVRHVQDEMVRVEQDERGYVTALHTKGGQALDADLFVDCSGFRGLLINQALEEPFIDMSDHLLCDSAVATAVPHDDEANGVEPYTSAIAMSSGWAWKIPMLGRFGSGYVYSSKFTSPEEATREFCEMWGLDEESTTFNHIRFRVGRNRRAWVKNVVSIGLSSCFLEPLESTGIYFTSAAIYQLAKHFPDRNFHQGLVDGFNREIELMFDVTRDFLQAHFYYAPRTDTPFWKANKELELSENIKQKISAYKAGLPINTPITDESTYYGNFEAEFRNFWTNGSYYCVFAGLGLEPDAPLPSLAHRPASSAGAQPLFDEVKRTQNHLVETLPSALDYLKRLHGKD</sequence>
<feature type="binding site" evidence="3">
    <location>
        <position position="365"/>
    </location>
    <ligand>
        <name>FAD</name>
        <dbReference type="ChEBI" id="CHEBI:57692"/>
    </ligand>
</feature>